<dbReference type="InterPro" id="IPR050486">
    <property type="entry name" value="Mannose-1P_guanyltransferase"/>
</dbReference>
<dbReference type="InterPro" id="IPR023214">
    <property type="entry name" value="HAD_sf"/>
</dbReference>
<dbReference type="Proteomes" id="UP000824633">
    <property type="component" value="Chromosome"/>
</dbReference>
<dbReference type="PANTHER" id="PTHR22572">
    <property type="entry name" value="SUGAR-1-PHOSPHATE GUANYL TRANSFERASE"/>
    <property type="match status" value="1"/>
</dbReference>
<dbReference type="EMBL" id="AP024849">
    <property type="protein sequence ID" value="BCZ47105.1"/>
    <property type="molecule type" value="Genomic_DNA"/>
</dbReference>
<accession>A0ABN6J137</accession>
<reference evidence="3" key="1">
    <citation type="submission" date="2021-07" db="EMBL/GenBank/DDBJ databases">
        <title>Complete genome sequencing of a Clostridium isolate.</title>
        <authorList>
            <person name="Ueki A."/>
            <person name="Tonouchi A."/>
        </authorList>
    </citation>
    <scope>NUCLEOTIDE SEQUENCE [LARGE SCALE GENOMIC DNA]</scope>
    <source>
        <strain evidence="3">C5S11</strain>
    </source>
</reference>
<dbReference type="SUPFAM" id="SSF56784">
    <property type="entry name" value="HAD-like"/>
    <property type="match status" value="1"/>
</dbReference>
<dbReference type="Pfam" id="PF00483">
    <property type="entry name" value="NTP_transferase"/>
    <property type="match status" value="1"/>
</dbReference>
<feature type="domain" description="Nucleotidyl transferase" evidence="1">
    <location>
        <begin position="22"/>
        <end position="258"/>
    </location>
</feature>
<proteinExistence type="predicted"/>
<dbReference type="CDD" id="cd04181">
    <property type="entry name" value="NTP_transferase"/>
    <property type="match status" value="1"/>
</dbReference>
<dbReference type="InterPro" id="IPR005835">
    <property type="entry name" value="NTP_transferase_dom"/>
</dbReference>
<keyword evidence="3" id="KW-1185">Reference proteome</keyword>
<dbReference type="Gene3D" id="3.40.50.1000">
    <property type="entry name" value="HAD superfamily/HAD-like"/>
    <property type="match status" value="1"/>
</dbReference>
<evidence type="ECO:0000313" key="2">
    <source>
        <dbReference type="EMBL" id="BCZ47105.1"/>
    </source>
</evidence>
<evidence type="ECO:0000259" key="1">
    <source>
        <dbReference type="Pfam" id="PF00483"/>
    </source>
</evidence>
<sequence>MNLIRKKFIGIIEDLRIYIMKIVIMAGGKGTRIASVNSEVPKPMIHILDKPILEYQIECLREQGFTEIILVIGYLGHIIKNYFGDGSKISPVTGKQFGVQIKYVEEKEPLGTAGSLLFLKDELIEDFLVLNGDIIFDIDINRFYKFHKDNGEVATIFTHPNSHPYDSGIIVADKNGKVTNWRHKEDERLWYKNCVNAGIHMFSPEILNVFKELKKIDLDREVLKPLIASGKLFAYSSPEYVKDMGTPDRLYAVIEDIKTGKVKAKNLLHKQKAIFLDRDGTINKYVGFLKNINDFELIDGVGEAIKRINESGYLTIVVTKTCNSKRRC</sequence>
<evidence type="ECO:0000313" key="3">
    <source>
        <dbReference type="Proteomes" id="UP000824633"/>
    </source>
</evidence>
<dbReference type="InterPro" id="IPR036412">
    <property type="entry name" value="HAD-like_sf"/>
</dbReference>
<dbReference type="InterPro" id="IPR029044">
    <property type="entry name" value="Nucleotide-diphossugar_trans"/>
</dbReference>
<dbReference type="Gene3D" id="3.90.550.10">
    <property type="entry name" value="Spore Coat Polysaccharide Biosynthesis Protein SpsA, Chain A"/>
    <property type="match status" value="1"/>
</dbReference>
<name>A0ABN6J137_9CLOT</name>
<protein>
    <recommendedName>
        <fullName evidence="1">Nucleotidyl transferase domain-containing protein</fullName>
    </recommendedName>
</protein>
<gene>
    <name evidence="2" type="ORF">psyc5s11_31720</name>
</gene>
<dbReference type="SUPFAM" id="SSF53448">
    <property type="entry name" value="Nucleotide-diphospho-sugar transferases"/>
    <property type="match status" value="1"/>
</dbReference>
<organism evidence="2 3">
    <name type="scientific">Clostridium gelidum</name>
    <dbReference type="NCBI Taxonomy" id="704125"/>
    <lineage>
        <taxon>Bacteria</taxon>
        <taxon>Bacillati</taxon>
        <taxon>Bacillota</taxon>
        <taxon>Clostridia</taxon>
        <taxon>Eubacteriales</taxon>
        <taxon>Clostridiaceae</taxon>
        <taxon>Clostridium</taxon>
    </lineage>
</organism>